<gene>
    <name evidence="1" type="ORF">COCON_G00205160</name>
</gene>
<comment type="caution">
    <text evidence="1">The sequence shown here is derived from an EMBL/GenBank/DDBJ whole genome shotgun (WGS) entry which is preliminary data.</text>
</comment>
<evidence type="ECO:0000313" key="1">
    <source>
        <dbReference type="EMBL" id="KAJ8253904.1"/>
    </source>
</evidence>
<evidence type="ECO:0000313" key="2">
    <source>
        <dbReference type="Proteomes" id="UP001152803"/>
    </source>
</evidence>
<sequence>MLVHQQWEAPVTTAPSLRLACRLGLIPSAPSCEPHLVNPLLPLCSALAPCPWALVPGRAAEHHLLNHLKRD</sequence>
<reference evidence="1" key="1">
    <citation type="journal article" date="2023" name="Science">
        <title>Genome structures resolve the early diversification of teleost fishes.</title>
        <authorList>
            <person name="Parey E."/>
            <person name="Louis A."/>
            <person name="Montfort J."/>
            <person name="Bouchez O."/>
            <person name="Roques C."/>
            <person name="Iampietro C."/>
            <person name="Lluch J."/>
            <person name="Castinel A."/>
            <person name="Donnadieu C."/>
            <person name="Desvignes T."/>
            <person name="Floi Bucao C."/>
            <person name="Jouanno E."/>
            <person name="Wen M."/>
            <person name="Mejri S."/>
            <person name="Dirks R."/>
            <person name="Jansen H."/>
            <person name="Henkel C."/>
            <person name="Chen W.J."/>
            <person name="Zahm M."/>
            <person name="Cabau C."/>
            <person name="Klopp C."/>
            <person name="Thompson A.W."/>
            <person name="Robinson-Rechavi M."/>
            <person name="Braasch I."/>
            <person name="Lecointre G."/>
            <person name="Bobe J."/>
            <person name="Postlethwait J.H."/>
            <person name="Berthelot C."/>
            <person name="Roest Crollius H."/>
            <person name="Guiguen Y."/>
        </authorList>
    </citation>
    <scope>NUCLEOTIDE SEQUENCE</scope>
    <source>
        <strain evidence="1">Concon-B</strain>
    </source>
</reference>
<accession>A0A9Q1CZI0</accession>
<keyword evidence="2" id="KW-1185">Reference proteome</keyword>
<protein>
    <submittedName>
        <fullName evidence="1">Uncharacterized protein</fullName>
    </submittedName>
</protein>
<dbReference type="EMBL" id="JAFJMO010000016">
    <property type="protein sequence ID" value="KAJ8253904.1"/>
    <property type="molecule type" value="Genomic_DNA"/>
</dbReference>
<organism evidence="1 2">
    <name type="scientific">Conger conger</name>
    <name type="common">Conger eel</name>
    <name type="synonym">Muraena conger</name>
    <dbReference type="NCBI Taxonomy" id="82655"/>
    <lineage>
        <taxon>Eukaryota</taxon>
        <taxon>Metazoa</taxon>
        <taxon>Chordata</taxon>
        <taxon>Craniata</taxon>
        <taxon>Vertebrata</taxon>
        <taxon>Euteleostomi</taxon>
        <taxon>Actinopterygii</taxon>
        <taxon>Neopterygii</taxon>
        <taxon>Teleostei</taxon>
        <taxon>Anguilliformes</taxon>
        <taxon>Congridae</taxon>
        <taxon>Conger</taxon>
    </lineage>
</organism>
<dbReference type="AlphaFoldDB" id="A0A9Q1CZI0"/>
<name>A0A9Q1CZI0_CONCO</name>
<proteinExistence type="predicted"/>
<dbReference type="Proteomes" id="UP001152803">
    <property type="component" value="Unassembled WGS sequence"/>
</dbReference>